<evidence type="ECO:0000313" key="3">
    <source>
        <dbReference type="Proteomes" id="UP000198481"/>
    </source>
</evidence>
<dbReference type="EMBL" id="LT629762">
    <property type="protein sequence ID" value="SDT53265.1"/>
    <property type="molecule type" value="Genomic_DNA"/>
</dbReference>
<gene>
    <name evidence="2" type="ORF">SAMN05216222_4927</name>
</gene>
<keyword evidence="1" id="KW-0812">Transmembrane</keyword>
<protein>
    <submittedName>
        <fullName evidence="2">Uncharacterized protein</fullName>
    </submittedName>
</protein>
<feature type="transmembrane region" description="Helical" evidence="1">
    <location>
        <begin position="146"/>
        <end position="168"/>
    </location>
</feature>
<organism evidence="2 3">
    <name type="scientific">Pseudomonas prosekii</name>
    <dbReference type="NCBI Taxonomy" id="1148509"/>
    <lineage>
        <taxon>Bacteria</taxon>
        <taxon>Pseudomonadati</taxon>
        <taxon>Pseudomonadota</taxon>
        <taxon>Gammaproteobacteria</taxon>
        <taxon>Pseudomonadales</taxon>
        <taxon>Pseudomonadaceae</taxon>
        <taxon>Pseudomonas</taxon>
    </lineage>
</organism>
<evidence type="ECO:0000313" key="2">
    <source>
        <dbReference type="EMBL" id="SDT53265.1"/>
    </source>
</evidence>
<feature type="transmembrane region" description="Helical" evidence="1">
    <location>
        <begin position="50"/>
        <end position="72"/>
    </location>
</feature>
<evidence type="ECO:0000256" key="1">
    <source>
        <dbReference type="SAM" id="Phobius"/>
    </source>
</evidence>
<feature type="transmembrane region" description="Helical" evidence="1">
    <location>
        <begin position="115"/>
        <end position="134"/>
    </location>
</feature>
<dbReference type="AlphaFoldDB" id="A0A1H2B4Q9"/>
<dbReference type="STRING" id="1148509.SAMN05216222_4927"/>
<feature type="transmembrane region" description="Helical" evidence="1">
    <location>
        <begin position="12"/>
        <end position="30"/>
    </location>
</feature>
<keyword evidence="1" id="KW-0472">Membrane</keyword>
<dbReference type="RefSeq" id="WP_231987109.1">
    <property type="nucleotide sequence ID" value="NZ_LT629762.1"/>
</dbReference>
<proteinExistence type="predicted"/>
<dbReference type="Proteomes" id="UP000198481">
    <property type="component" value="Chromosome I"/>
</dbReference>
<sequence length="200" mass="22406">MLSRLNTLWTWLYYAMSWLVVLVLILHHAFYDWLLMEPIDVGGTFMGGGMAIQLYLFGWIVATLGIIVAVLLRLPGAMWGWIGAGVVPLGFGVWWQVNYPDNAEQVIYSVSQHEIGSFMLIGVLLLASGLYVRARRKPRAPDPEQMPVQFIAALLLAGFFIGVPMSIYKKQTMPHCAFSKEGQQLTVCLGDDDNERVIVD</sequence>
<feature type="transmembrane region" description="Helical" evidence="1">
    <location>
        <begin position="79"/>
        <end position="95"/>
    </location>
</feature>
<reference evidence="2 3" key="1">
    <citation type="submission" date="2016-10" db="EMBL/GenBank/DDBJ databases">
        <authorList>
            <person name="de Groot N.N."/>
        </authorList>
    </citation>
    <scope>NUCLEOTIDE SEQUENCE [LARGE SCALE GENOMIC DNA]</scope>
    <source>
        <strain evidence="2 3">LMG 26867</strain>
    </source>
</reference>
<name>A0A1H2B4Q9_9PSED</name>
<keyword evidence="1" id="KW-1133">Transmembrane helix</keyword>
<accession>A0A1H2B4Q9</accession>